<evidence type="ECO:0000313" key="8">
    <source>
        <dbReference type="EMBL" id="MDQ0164565.1"/>
    </source>
</evidence>
<organism evidence="8 9">
    <name type="scientific">Caldalkalibacillus horti</name>
    <dbReference type="NCBI Taxonomy" id="77523"/>
    <lineage>
        <taxon>Bacteria</taxon>
        <taxon>Bacillati</taxon>
        <taxon>Bacillota</taxon>
        <taxon>Bacilli</taxon>
        <taxon>Bacillales</taxon>
        <taxon>Bacillaceae</taxon>
        <taxon>Caldalkalibacillus</taxon>
    </lineage>
</organism>
<dbReference type="Proteomes" id="UP001235840">
    <property type="component" value="Unassembled WGS sequence"/>
</dbReference>
<evidence type="ECO:0000256" key="4">
    <source>
        <dbReference type="ARBA" id="ARBA00022989"/>
    </source>
</evidence>
<evidence type="ECO:0000256" key="5">
    <source>
        <dbReference type="ARBA" id="ARBA00023136"/>
    </source>
</evidence>
<protein>
    <submittedName>
        <fullName evidence="8">Cytochrome c biogenesis protein</fullName>
    </submittedName>
</protein>
<gene>
    <name evidence="8" type="ORF">J2S11_000465</name>
</gene>
<evidence type="ECO:0000256" key="6">
    <source>
        <dbReference type="SAM" id="Phobius"/>
    </source>
</evidence>
<dbReference type="PANTHER" id="PTHR31566">
    <property type="entry name" value="CYTOCHROME C BIOGENESIS PROTEIN CCS1, CHLOROPLASTIC"/>
    <property type="match status" value="1"/>
</dbReference>
<feature type="domain" description="ResB-like" evidence="7">
    <location>
        <begin position="64"/>
        <end position="419"/>
    </location>
</feature>
<feature type="transmembrane region" description="Helical" evidence="6">
    <location>
        <begin position="123"/>
        <end position="145"/>
    </location>
</feature>
<keyword evidence="2 6" id="KW-0812">Transmembrane</keyword>
<feature type="transmembrane region" description="Helical" evidence="6">
    <location>
        <begin position="463"/>
        <end position="485"/>
    </location>
</feature>
<evidence type="ECO:0000256" key="2">
    <source>
        <dbReference type="ARBA" id="ARBA00022692"/>
    </source>
</evidence>
<dbReference type="InterPro" id="IPR023494">
    <property type="entry name" value="Cyt_c_bgen_Ccs1/CcsB/ResB"/>
</dbReference>
<feature type="transmembrane region" description="Helical" evidence="6">
    <location>
        <begin position="66"/>
        <end position="84"/>
    </location>
</feature>
<proteinExistence type="predicted"/>
<dbReference type="InterPro" id="IPR007816">
    <property type="entry name" value="ResB-like_domain"/>
</dbReference>
<comment type="caution">
    <text evidence="8">The sequence shown here is derived from an EMBL/GenBank/DDBJ whole genome shotgun (WGS) entry which is preliminary data.</text>
</comment>
<keyword evidence="9" id="KW-1185">Reference proteome</keyword>
<dbReference type="EMBL" id="JAUSTY010000002">
    <property type="protein sequence ID" value="MDQ0164565.1"/>
    <property type="molecule type" value="Genomic_DNA"/>
</dbReference>
<evidence type="ECO:0000313" key="9">
    <source>
        <dbReference type="Proteomes" id="UP001235840"/>
    </source>
</evidence>
<evidence type="ECO:0000256" key="1">
    <source>
        <dbReference type="ARBA" id="ARBA00004141"/>
    </source>
</evidence>
<name>A0ABT9VVB0_9BACI</name>
<dbReference type="Pfam" id="PF05140">
    <property type="entry name" value="ResB"/>
    <property type="match status" value="2"/>
</dbReference>
<keyword evidence="4 6" id="KW-1133">Transmembrane helix</keyword>
<reference evidence="8 9" key="1">
    <citation type="submission" date="2023-07" db="EMBL/GenBank/DDBJ databases">
        <title>Genomic Encyclopedia of Type Strains, Phase IV (KMG-IV): sequencing the most valuable type-strain genomes for metagenomic binning, comparative biology and taxonomic classification.</title>
        <authorList>
            <person name="Goeker M."/>
        </authorList>
    </citation>
    <scope>NUCLEOTIDE SEQUENCE [LARGE SCALE GENOMIC DNA]</scope>
    <source>
        <strain evidence="8 9">DSM 12751</strain>
    </source>
</reference>
<feature type="domain" description="ResB-like" evidence="7">
    <location>
        <begin position="437"/>
        <end position="516"/>
    </location>
</feature>
<evidence type="ECO:0000259" key="7">
    <source>
        <dbReference type="Pfam" id="PF05140"/>
    </source>
</evidence>
<keyword evidence="3" id="KW-0201">Cytochrome c-type biogenesis</keyword>
<evidence type="ECO:0000256" key="3">
    <source>
        <dbReference type="ARBA" id="ARBA00022748"/>
    </source>
</evidence>
<keyword evidence="5 6" id="KW-0472">Membrane</keyword>
<accession>A0ABT9VVB0</accession>
<feature type="transmembrane region" description="Helical" evidence="6">
    <location>
        <begin position="215"/>
        <end position="233"/>
    </location>
</feature>
<dbReference type="RefSeq" id="WP_307390361.1">
    <property type="nucleotide sequence ID" value="NZ_BAAADK010000018.1"/>
</dbReference>
<dbReference type="PANTHER" id="PTHR31566:SF0">
    <property type="entry name" value="CYTOCHROME C BIOGENESIS PROTEIN CCS1, CHLOROPLASTIC"/>
    <property type="match status" value="1"/>
</dbReference>
<sequence length="545" mass="62921">MLEQIKCECGHANPPGTEICESCGKPFGEDSKNLLNMRYEGAARRSQTHRKSIVDHVWNFFSSVKVAIWLLLLTLIASIFGTIFPQQFYIPPNADPWQFYPDEYGTLGYLYVVLGLHNTYSSWWYVSLLVMIGISLVICSIDRVVPLYRALKKQRVTRHLSFLSRQRMHGKQKVTDPEDVLQKAKKALQERKFTVREEEHAVMGEKGRFSRWGPYVNHVGLIIFLIGVLMRILPGFTLDSYVWVRDGQTVPLNDAPGFYVKSEGFYLELYDDENLPGIDQFLEEQRMVPREFRTEAILYQATVDPSTGEETLTEVAQHTILVNDPLTFGSLKLFQSDYRINEFSEFTFNLQHKETEELLGEVQIDLNNPQATYPIKDGYEVELREYYPNFDLDSNNEPTTLNELPNNPAFIFMIKTPENPTGERSWVFLGRTVEDPNNPNEYELKLSGVKLDSVSGLMVMKDVTLPILMVGGMIFMIGLTMGFYWNHRRIWIQKEGQEIWISAHTNKNWFGIQKDVSHVIEQTGLDLDVEELDKEALESDELRTH</sequence>
<comment type="subcellular location">
    <subcellularLocation>
        <location evidence="1">Membrane</location>
        <topology evidence="1">Multi-pass membrane protein</topology>
    </subcellularLocation>
</comment>